<organism evidence="2 3">
    <name type="scientific">Austropuccinia psidii MF-1</name>
    <dbReference type="NCBI Taxonomy" id="1389203"/>
    <lineage>
        <taxon>Eukaryota</taxon>
        <taxon>Fungi</taxon>
        <taxon>Dikarya</taxon>
        <taxon>Basidiomycota</taxon>
        <taxon>Pucciniomycotina</taxon>
        <taxon>Pucciniomycetes</taxon>
        <taxon>Pucciniales</taxon>
        <taxon>Sphaerophragmiaceae</taxon>
        <taxon>Austropuccinia</taxon>
    </lineage>
</organism>
<keyword evidence="3" id="KW-1185">Reference proteome</keyword>
<dbReference type="Proteomes" id="UP000765509">
    <property type="component" value="Unassembled WGS sequence"/>
</dbReference>
<evidence type="ECO:0000313" key="2">
    <source>
        <dbReference type="EMBL" id="MBW0588468.1"/>
    </source>
</evidence>
<name>A0A9Q3Q7M7_9BASI</name>
<feature type="compositionally biased region" description="Polar residues" evidence="1">
    <location>
        <begin position="83"/>
        <end position="92"/>
    </location>
</feature>
<dbReference type="AlphaFoldDB" id="A0A9Q3Q7M7"/>
<accession>A0A9Q3Q7M7</accession>
<reference evidence="2" key="1">
    <citation type="submission" date="2021-03" db="EMBL/GenBank/DDBJ databases">
        <title>Draft genome sequence of rust myrtle Austropuccinia psidii MF-1, a brazilian biotype.</title>
        <authorList>
            <person name="Quecine M.C."/>
            <person name="Pachon D.M.R."/>
            <person name="Bonatelli M.L."/>
            <person name="Correr F.H."/>
            <person name="Franceschini L.M."/>
            <person name="Leite T.F."/>
            <person name="Margarido G.R.A."/>
            <person name="Almeida C.A."/>
            <person name="Ferrarezi J.A."/>
            <person name="Labate C.A."/>
        </authorList>
    </citation>
    <scope>NUCLEOTIDE SEQUENCE</scope>
    <source>
        <strain evidence="2">MF-1</strain>
    </source>
</reference>
<feature type="compositionally biased region" description="Polar residues" evidence="1">
    <location>
        <begin position="102"/>
        <end position="128"/>
    </location>
</feature>
<feature type="region of interest" description="Disordered" evidence="1">
    <location>
        <begin position="83"/>
        <end position="128"/>
    </location>
</feature>
<proteinExistence type="predicted"/>
<protein>
    <submittedName>
        <fullName evidence="2">Uncharacterized protein</fullName>
    </submittedName>
</protein>
<evidence type="ECO:0000313" key="3">
    <source>
        <dbReference type="Proteomes" id="UP000765509"/>
    </source>
</evidence>
<dbReference type="EMBL" id="AVOT02130680">
    <property type="protein sequence ID" value="MBW0588468.1"/>
    <property type="molecule type" value="Genomic_DNA"/>
</dbReference>
<sequence>MCNLTSPITTRNDKIQVPSPIQANTNTFLCRSERIQEKSVPRNSLIITYSPPFQIPSLATTLYEDPPQASSLVLNFQSTTSYQPIQSPQKSPITLPLIPFNKTGSMSPKNPSRLTHQISPTQTLSLAS</sequence>
<gene>
    <name evidence="2" type="ORF">O181_128183</name>
</gene>
<evidence type="ECO:0000256" key="1">
    <source>
        <dbReference type="SAM" id="MobiDB-lite"/>
    </source>
</evidence>
<comment type="caution">
    <text evidence="2">The sequence shown here is derived from an EMBL/GenBank/DDBJ whole genome shotgun (WGS) entry which is preliminary data.</text>
</comment>